<dbReference type="PANTHER" id="PTHR11845">
    <property type="entry name" value="5'-DEOXYNUCLEOTIDASE HDDC2"/>
    <property type="match status" value="1"/>
</dbReference>
<dbReference type="EC" id="3.1.3.89" evidence="5"/>
<keyword evidence="6" id="KW-0479">Metal-binding</keyword>
<dbReference type="SUPFAM" id="SSF109604">
    <property type="entry name" value="HD-domain/PDEase-like"/>
    <property type="match status" value="1"/>
</dbReference>
<evidence type="ECO:0000256" key="2">
    <source>
        <dbReference type="ARBA" id="ARBA00001936"/>
    </source>
</evidence>
<evidence type="ECO:0000313" key="9">
    <source>
        <dbReference type="EMBL" id="PIT88031.1"/>
    </source>
</evidence>
<comment type="cofactor">
    <cofactor evidence="3">
        <name>Co(2+)</name>
        <dbReference type="ChEBI" id="CHEBI:48828"/>
    </cofactor>
</comment>
<organism evidence="9 10">
    <name type="scientific">Candidatus Magasanikbacteria bacterium CG10_big_fil_rev_8_21_14_0_10_36_32</name>
    <dbReference type="NCBI Taxonomy" id="1974646"/>
    <lineage>
        <taxon>Bacteria</taxon>
        <taxon>Candidatus Magasanikiibacteriota</taxon>
    </lineage>
</organism>
<comment type="catalytic activity">
    <reaction evidence="1">
        <text>a 2'-deoxyribonucleoside 5'-phosphate + H2O = a 2'-deoxyribonucleoside + phosphate</text>
        <dbReference type="Rhea" id="RHEA:36167"/>
        <dbReference type="ChEBI" id="CHEBI:15377"/>
        <dbReference type="ChEBI" id="CHEBI:18274"/>
        <dbReference type="ChEBI" id="CHEBI:43474"/>
        <dbReference type="ChEBI" id="CHEBI:65317"/>
        <dbReference type="EC" id="3.1.3.89"/>
    </reaction>
</comment>
<dbReference type="Gene3D" id="1.10.3210.10">
    <property type="entry name" value="Hypothetical protein af1432"/>
    <property type="match status" value="1"/>
</dbReference>
<proteinExistence type="predicted"/>
<evidence type="ECO:0000256" key="5">
    <source>
        <dbReference type="ARBA" id="ARBA00012964"/>
    </source>
</evidence>
<evidence type="ECO:0000259" key="8">
    <source>
        <dbReference type="SMART" id="SM00471"/>
    </source>
</evidence>
<dbReference type="SMART" id="SM00471">
    <property type="entry name" value="HDc"/>
    <property type="match status" value="1"/>
</dbReference>
<dbReference type="Proteomes" id="UP000231426">
    <property type="component" value="Unassembled WGS sequence"/>
</dbReference>
<dbReference type="PANTHER" id="PTHR11845:SF13">
    <property type="entry name" value="5'-DEOXYNUCLEOTIDASE HDDC2"/>
    <property type="match status" value="1"/>
</dbReference>
<sequence>MKKNKSKSKKNNLKPLVNFIYETDMLTKTPRSGLWFLGTGKQSVAEHVFRASLIAWVLAHLIPGADHKKAIFLCLIHDLGEGRTSDLNYVHQKYGKLAEAQAIDDIASSLPFGDEIVKAFTEFENKKTIEAKIAKDADQLEWISTLRDQAAKGNTKASSWLKAAIKRLKTPQAKALGKMMLTTHPDAWYFDEADKWFVDRSPKLRKWKK</sequence>
<comment type="subunit">
    <text evidence="4">Homodimer.</text>
</comment>
<dbReference type="InterPro" id="IPR039356">
    <property type="entry name" value="YfbR/HDDC2"/>
</dbReference>
<keyword evidence="7 9" id="KW-0378">Hydrolase</keyword>
<evidence type="ECO:0000256" key="7">
    <source>
        <dbReference type="ARBA" id="ARBA00022801"/>
    </source>
</evidence>
<feature type="domain" description="HD/PDEase" evidence="8">
    <location>
        <begin position="40"/>
        <end position="152"/>
    </location>
</feature>
<name>A0A2M6W5G9_9BACT</name>
<dbReference type="GO" id="GO:0046872">
    <property type="term" value="F:metal ion binding"/>
    <property type="evidence" value="ECO:0007669"/>
    <property type="project" value="UniProtKB-KW"/>
</dbReference>
<reference evidence="10" key="1">
    <citation type="submission" date="2017-09" db="EMBL/GenBank/DDBJ databases">
        <title>Depth-based differentiation of microbial function through sediment-hosted aquifers and enrichment of novel symbionts in the deep terrestrial subsurface.</title>
        <authorList>
            <person name="Probst A.J."/>
            <person name="Ladd B."/>
            <person name="Jarett J.K."/>
            <person name="Geller-Mcgrath D.E."/>
            <person name="Sieber C.M.K."/>
            <person name="Emerson J.B."/>
            <person name="Anantharaman K."/>
            <person name="Thomas B.C."/>
            <person name="Malmstrom R."/>
            <person name="Stieglmeier M."/>
            <person name="Klingl A."/>
            <person name="Woyke T."/>
            <person name="Ryan C.M."/>
            <person name="Banfield J.F."/>
        </authorList>
    </citation>
    <scope>NUCLEOTIDE SEQUENCE [LARGE SCALE GENOMIC DNA]</scope>
</reference>
<dbReference type="Pfam" id="PF13023">
    <property type="entry name" value="HD_3"/>
    <property type="match status" value="1"/>
</dbReference>
<evidence type="ECO:0000256" key="3">
    <source>
        <dbReference type="ARBA" id="ARBA00001941"/>
    </source>
</evidence>
<dbReference type="CDD" id="cd00077">
    <property type="entry name" value="HDc"/>
    <property type="match status" value="1"/>
</dbReference>
<evidence type="ECO:0000256" key="1">
    <source>
        <dbReference type="ARBA" id="ARBA00001638"/>
    </source>
</evidence>
<evidence type="ECO:0000256" key="4">
    <source>
        <dbReference type="ARBA" id="ARBA00011738"/>
    </source>
</evidence>
<protein>
    <recommendedName>
        <fullName evidence="5">5'-deoxynucleotidase</fullName>
        <ecNumber evidence="5">3.1.3.89</ecNumber>
    </recommendedName>
</protein>
<evidence type="ECO:0000256" key="6">
    <source>
        <dbReference type="ARBA" id="ARBA00022723"/>
    </source>
</evidence>
<dbReference type="GO" id="GO:0002953">
    <property type="term" value="F:5'-deoxynucleotidase activity"/>
    <property type="evidence" value="ECO:0007669"/>
    <property type="project" value="UniProtKB-EC"/>
</dbReference>
<accession>A0A2M6W5G9</accession>
<comment type="cofactor">
    <cofactor evidence="2">
        <name>Mn(2+)</name>
        <dbReference type="ChEBI" id="CHEBI:29035"/>
    </cofactor>
</comment>
<comment type="caution">
    <text evidence="9">The sequence shown here is derived from an EMBL/GenBank/DDBJ whole genome shotgun (WGS) entry which is preliminary data.</text>
</comment>
<gene>
    <name evidence="9" type="ORF">COU29_04495</name>
</gene>
<dbReference type="AlphaFoldDB" id="A0A2M6W5G9"/>
<dbReference type="InterPro" id="IPR006674">
    <property type="entry name" value="HD_domain"/>
</dbReference>
<dbReference type="EMBL" id="PFBV01000006">
    <property type="protein sequence ID" value="PIT88031.1"/>
    <property type="molecule type" value="Genomic_DNA"/>
</dbReference>
<evidence type="ECO:0000313" key="10">
    <source>
        <dbReference type="Proteomes" id="UP000231426"/>
    </source>
</evidence>
<dbReference type="GO" id="GO:0005737">
    <property type="term" value="C:cytoplasm"/>
    <property type="evidence" value="ECO:0007669"/>
    <property type="project" value="TreeGrafter"/>
</dbReference>
<dbReference type="InterPro" id="IPR003607">
    <property type="entry name" value="HD/PDEase_dom"/>
</dbReference>